<sequence>MNTINAPQPETQLVIDHILKAVAPCTIFLLGYQKKQIEIKSVLSEDFISTAATHHFYLLVFANKTSLGQGTNIANAIAEKSNKSITATILLHKLTDIATKQNHQQRFFGSVLRSSQRLHFDKAIIPFSPNNNLPERNHEATISYWHKCVAVAQFNSNAAASSPELDVELCKVALLHTATVQIALGLLRVMLEYTPNDCSLNHLLQLCGLFTNLPEALFFHQNPTNIKRYKMLCAPASMLNHWTKLNASEQDYLHVLNSCQEFLKQAELLVQNHFQQINNNNTKSLIS</sequence>
<proteinExistence type="predicted"/>
<keyword evidence="3" id="KW-1185">Reference proteome</keyword>
<accession>A0AA96F035</accession>
<organism evidence="1">
    <name type="scientific">Flavobacterium capsici</name>
    <dbReference type="NCBI Taxonomy" id="3075618"/>
    <lineage>
        <taxon>Bacteria</taxon>
        <taxon>Pseudomonadati</taxon>
        <taxon>Bacteroidota</taxon>
        <taxon>Flavobacteriia</taxon>
        <taxon>Flavobacteriales</taxon>
        <taxon>Flavobacteriaceae</taxon>
        <taxon>Flavobacterium</taxon>
    </lineage>
</organism>
<evidence type="ECO:0000313" key="2">
    <source>
        <dbReference type="EMBL" id="WNM22931.1"/>
    </source>
</evidence>
<protein>
    <recommendedName>
        <fullName evidence="4">HEPN domain-containing protein</fullName>
    </recommendedName>
</protein>
<gene>
    <name evidence="2" type="ORF">RN605_06115</name>
    <name evidence="1" type="ORF">RN608_12815</name>
</gene>
<evidence type="ECO:0000313" key="3">
    <source>
        <dbReference type="Proteomes" id="UP001304515"/>
    </source>
</evidence>
<evidence type="ECO:0000313" key="1">
    <source>
        <dbReference type="EMBL" id="WNM18881.1"/>
    </source>
</evidence>
<dbReference type="EMBL" id="CP134890">
    <property type="protein sequence ID" value="WNM22931.1"/>
    <property type="molecule type" value="Genomic_DNA"/>
</dbReference>
<evidence type="ECO:0008006" key="4">
    <source>
        <dbReference type="Google" id="ProtNLM"/>
    </source>
</evidence>
<dbReference type="KEGG" id="fcj:RN605_06115"/>
<dbReference type="RefSeq" id="WP_313323138.1">
    <property type="nucleotide sequence ID" value="NZ_CP134878.1"/>
</dbReference>
<dbReference type="Proteomes" id="UP001304515">
    <property type="component" value="Chromosome"/>
</dbReference>
<dbReference type="AlphaFoldDB" id="A0AA96F035"/>
<name>A0AA96F035_9FLAO</name>
<accession>A0AA96F6T1</accession>
<dbReference type="EMBL" id="CP134878">
    <property type="protein sequence ID" value="WNM18881.1"/>
    <property type="molecule type" value="Genomic_DNA"/>
</dbReference>
<dbReference type="Gene3D" id="1.20.120.330">
    <property type="entry name" value="Nucleotidyltransferases domain 2"/>
    <property type="match status" value="1"/>
</dbReference>
<reference evidence="1 3" key="1">
    <citation type="submission" date="2023-09" db="EMBL/GenBank/DDBJ databases">
        <title>Flavobacterium sp. a novel bacteria isolate from Pepper rhizosphere.</title>
        <authorList>
            <person name="Peng Y."/>
            <person name="Lee J."/>
        </authorList>
    </citation>
    <scope>NUCLEOTIDE SEQUENCE</scope>
    <source>
        <strain evidence="1">PMR2A8</strain>
        <strain evidence="2 3">PMTSA4</strain>
    </source>
</reference>